<dbReference type="GO" id="GO:0009253">
    <property type="term" value="P:peptidoglycan catabolic process"/>
    <property type="evidence" value="ECO:0007669"/>
    <property type="project" value="InterPro"/>
</dbReference>
<dbReference type="PROSITE" id="PS51904">
    <property type="entry name" value="GLYCOSYL_HYDROL_F25_2"/>
    <property type="match status" value="1"/>
</dbReference>
<dbReference type="InterPro" id="IPR002053">
    <property type="entry name" value="Glyco_hydro_25"/>
</dbReference>
<dbReference type="Proteomes" id="UP000198281">
    <property type="component" value="Unassembled WGS sequence"/>
</dbReference>
<dbReference type="SMART" id="SM00641">
    <property type="entry name" value="Glyco_25"/>
    <property type="match status" value="1"/>
</dbReference>
<keyword evidence="5" id="KW-1185">Reference proteome</keyword>
<dbReference type="PANTHER" id="PTHR34135">
    <property type="entry name" value="LYSOZYME"/>
    <property type="match status" value="1"/>
</dbReference>
<dbReference type="PANTHER" id="PTHR34135:SF2">
    <property type="entry name" value="LYSOZYME"/>
    <property type="match status" value="1"/>
</dbReference>
<keyword evidence="2" id="KW-0378">Hydrolase</keyword>
<keyword evidence="3" id="KW-0326">Glycosidase</keyword>
<evidence type="ECO:0000313" key="5">
    <source>
        <dbReference type="Proteomes" id="UP000198281"/>
    </source>
</evidence>
<gene>
    <name evidence="4" type="ORF">SAMN06295912_105196</name>
</gene>
<dbReference type="GO" id="GO:0003796">
    <property type="term" value="F:lysozyme activity"/>
    <property type="evidence" value="ECO:0007669"/>
    <property type="project" value="InterPro"/>
</dbReference>
<name>A0A239E630_9SPHN</name>
<dbReference type="AlphaFoldDB" id="A0A239E630"/>
<dbReference type="SUPFAM" id="SSF51445">
    <property type="entry name" value="(Trans)glycosidases"/>
    <property type="match status" value="1"/>
</dbReference>
<dbReference type="Pfam" id="PF01183">
    <property type="entry name" value="Glyco_hydro_25"/>
    <property type="match status" value="1"/>
</dbReference>
<accession>A0A239E630</accession>
<dbReference type="Gene3D" id="3.20.20.80">
    <property type="entry name" value="Glycosidases"/>
    <property type="match status" value="1"/>
</dbReference>
<sequence length="204" mass="22309">MAGLLMAGGAQARSVALQQGIDVSHHQGRIDWQQLPRQGVTFAYIKASEGGSHRDRAFAANWAGAKAAGLQRGAYHYFTLCRAGADQAANFIAAVPVDSTALAPAVDLEFLGNCDRRPTPDAFHAELAAFLRAVEKHYGKPVLLYLTEEFDQAYAVSARVDRRLWLRSLGKPPGFGARPWSLWQQSHSRKLNGIATPVDWNVAR</sequence>
<proteinExistence type="inferred from homology"/>
<evidence type="ECO:0000256" key="3">
    <source>
        <dbReference type="ARBA" id="ARBA00023295"/>
    </source>
</evidence>
<protein>
    <submittedName>
        <fullName evidence="4">Lysozyme</fullName>
    </submittedName>
</protein>
<dbReference type="GO" id="GO:0016052">
    <property type="term" value="P:carbohydrate catabolic process"/>
    <property type="evidence" value="ECO:0007669"/>
    <property type="project" value="TreeGrafter"/>
</dbReference>
<reference evidence="5" key="1">
    <citation type="submission" date="2017-06" db="EMBL/GenBank/DDBJ databases">
        <authorList>
            <person name="Varghese N."/>
            <person name="Submissions S."/>
        </authorList>
    </citation>
    <scope>NUCLEOTIDE SEQUENCE [LARGE SCALE GENOMIC DNA]</scope>
    <source>
        <strain evidence="5">LNB2</strain>
    </source>
</reference>
<comment type="similarity">
    <text evidence="1">Belongs to the glycosyl hydrolase 25 family.</text>
</comment>
<evidence type="ECO:0000313" key="4">
    <source>
        <dbReference type="EMBL" id="SNS39334.1"/>
    </source>
</evidence>
<dbReference type="EMBL" id="FZOS01000005">
    <property type="protein sequence ID" value="SNS39334.1"/>
    <property type="molecule type" value="Genomic_DNA"/>
</dbReference>
<evidence type="ECO:0000256" key="2">
    <source>
        <dbReference type="ARBA" id="ARBA00022801"/>
    </source>
</evidence>
<evidence type="ECO:0000256" key="1">
    <source>
        <dbReference type="ARBA" id="ARBA00010646"/>
    </source>
</evidence>
<dbReference type="OrthoDB" id="9798192at2"/>
<dbReference type="InterPro" id="IPR017853">
    <property type="entry name" value="GH"/>
</dbReference>
<dbReference type="InterPro" id="IPR018077">
    <property type="entry name" value="Glyco_hydro_fam25_subgr"/>
</dbReference>
<dbReference type="GO" id="GO:0016998">
    <property type="term" value="P:cell wall macromolecule catabolic process"/>
    <property type="evidence" value="ECO:0007669"/>
    <property type="project" value="InterPro"/>
</dbReference>
<organism evidence="4 5">
    <name type="scientific">Edaphosphingomonas laterariae</name>
    <dbReference type="NCBI Taxonomy" id="861865"/>
    <lineage>
        <taxon>Bacteria</taxon>
        <taxon>Pseudomonadati</taxon>
        <taxon>Pseudomonadota</taxon>
        <taxon>Alphaproteobacteria</taxon>
        <taxon>Sphingomonadales</taxon>
        <taxon>Rhizorhabdaceae</taxon>
        <taxon>Edaphosphingomonas</taxon>
    </lineage>
</organism>